<reference evidence="4" key="3">
    <citation type="submission" date="2011-05" db="EMBL/GenBank/DDBJ databases">
        <title>Complete sequence of Methylomonas methanica MC09.</title>
        <authorList>
            <consortium name="US DOE Joint Genome Institute"/>
            <person name="Lucas S."/>
            <person name="Han J."/>
            <person name="Lapidus A."/>
            <person name="Cheng J.-F."/>
            <person name="Goodwin L."/>
            <person name="Pitluck S."/>
            <person name="Peters L."/>
            <person name="Mikhailova N."/>
            <person name="Teshima H."/>
            <person name="Han C."/>
            <person name="Tapia R."/>
            <person name="Land M."/>
            <person name="Hauser L."/>
            <person name="Kyrpides N."/>
            <person name="Ivanova N."/>
            <person name="Pagani I."/>
            <person name="Stein L."/>
            <person name="Woyke T."/>
        </authorList>
    </citation>
    <scope>NUCLEOTIDE SEQUENCE [LARGE SCALE GENOMIC DNA]</scope>
    <source>
        <strain evidence="4">MC09</strain>
    </source>
</reference>
<evidence type="ECO:0000313" key="4">
    <source>
        <dbReference type="Proteomes" id="UP000008888"/>
    </source>
</evidence>
<dbReference type="Proteomes" id="UP000008888">
    <property type="component" value="Chromosome"/>
</dbReference>
<evidence type="ECO:0000313" key="3">
    <source>
        <dbReference type="EMBL" id="AEG02296.1"/>
    </source>
</evidence>
<dbReference type="InterPro" id="IPR013360">
    <property type="entry name" value="Pilus_4_PilW"/>
</dbReference>
<gene>
    <name evidence="3" type="ordered locus">Metme_3942</name>
</gene>
<dbReference type="eggNOG" id="COG3063">
    <property type="taxonomic scope" value="Bacteria"/>
</dbReference>
<dbReference type="InterPro" id="IPR019734">
    <property type="entry name" value="TPR_rpt"/>
</dbReference>
<keyword evidence="1" id="KW-0802">TPR repeat</keyword>
<dbReference type="NCBIfam" id="TIGR02521">
    <property type="entry name" value="type_IV_pilW"/>
    <property type="match status" value="1"/>
</dbReference>
<dbReference type="Pfam" id="PF13432">
    <property type="entry name" value="TPR_16"/>
    <property type="match status" value="2"/>
</dbReference>
<reference evidence="3 4" key="1">
    <citation type="journal article" date="2011" name="J. Bacteriol.">
        <title>Complete Genome Sequence of the Aerobic Marine Methanotroph Methylomonas methanica MC09.</title>
        <authorList>
            <person name="Boden R."/>
            <person name="Cunliffe M."/>
            <person name="Scanlan J."/>
            <person name="Moussard H."/>
            <person name="Kits K.D."/>
            <person name="Klotz M.G."/>
            <person name="Jetten M.S."/>
            <person name="Vuilleumier S."/>
            <person name="Han J."/>
            <person name="Peters L."/>
            <person name="Mikhailova N."/>
            <person name="Teshima H."/>
            <person name="Tapia R."/>
            <person name="Kyrpides N."/>
            <person name="Ivanova N."/>
            <person name="Pagani I."/>
            <person name="Cheng J.F."/>
            <person name="Goodwin L."/>
            <person name="Han C."/>
            <person name="Hauser L."/>
            <person name="Land M.L."/>
            <person name="Lapidus A."/>
            <person name="Lucas S."/>
            <person name="Pitluck S."/>
            <person name="Woyke T."/>
            <person name="Stein L."/>
            <person name="Murrell J.C."/>
        </authorList>
    </citation>
    <scope>NUCLEOTIDE SEQUENCE [LARGE SCALE GENOMIC DNA]</scope>
    <source>
        <strain evidence="3 4">MC09</strain>
    </source>
</reference>
<dbReference type="RefSeq" id="WP_013820512.1">
    <property type="nucleotide sequence ID" value="NC_015572.1"/>
</dbReference>
<dbReference type="SUPFAM" id="SSF48452">
    <property type="entry name" value="TPR-like"/>
    <property type="match status" value="1"/>
</dbReference>
<feature type="signal peptide" evidence="2">
    <location>
        <begin position="1"/>
        <end position="17"/>
    </location>
</feature>
<evidence type="ECO:0000256" key="2">
    <source>
        <dbReference type="SAM" id="SignalP"/>
    </source>
</evidence>
<dbReference type="STRING" id="857087.Metme_3942"/>
<protein>
    <submittedName>
        <fullName evidence="3">Type IV pilus biogenesis/stability protein PilW</fullName>
    </submittedName>
</protein>
<name>F9ZYM4_METMM</name>
<dbReference type="PANTHER" id="PTHR12558:SF13">
    <property type="entry name" value="CELL DIVISION CYCLE PROTEIN 27 HOMOLOG"/>
    <property type="match status" value="1"/>
</dbReference>
<dbReference type="OrthoDB" id="129043at2"/>
<keyword evidence="4" id="KW-1185">Reference proteome</keyword>
<proteinExistence type="predicted"/>
<organism evidence="3 4">
    <name type="scientific">Methylomonas methanica (strain DSM 25384 / MC09)</name>
    <dbReference type="NCBI Taxonomy" id="857087"/>
    <lineage>
        <taxon>Bacteria</taxon>
        <taxon>Pseudomonadati</taxon>
        <taxon>Pseudomonadota</taxon>
        <taxon>Gammaproteobacteria</taxon>
        <taxon>Methylococcales</taxon>
        <taxon>Methylococcaceae</taxon>
        <taxon>Methylomonas</taxon>
    </lineage>
</organism>
<evidence type="ECO:0000256" key="1">
    <source>
        <dbReference type="PROSITE-ProRule" id="PRU00339"/>
    </source>
</evidence>
<dbReference type="InterPro" id="IPR011990">
    <property type="entry name" value="TPR-like_helical_dom_sf"/>
</dbReference>
<dbReference type="KEGG" id="mmt:Metme_3942"/>
<dbReference type="HOGENOM" id="CLU_003728_7_0_6"/>
<dbReference type="AlphaFoldDB" id="F9ZYM4"/>
<reference key="2">
    <citation type="submission" date="2011-05" db="EMBL/GenBank/DDBJ databases">
        <title>Complete genome sequence of the aerobic marine methanotroph Methylomonas methanica MC09.</title>
        <authorList>
            <person name="Boden R."/>
            <person name="Cunliffe M."/>
            <person name="Scanlan J."/>
            <person name="Moussard H."/>
            <person name="Kits K.D."/>
            <person name="Klotz M."/>
            <person name="Jetten M."/>
            <person name="Vuilleumier S."/>
            <person name="Han J."/>
            <person name="Peters L."/>
            <person name="Mikhailova N."/>
            <person name="Teshima H."/>
            <person name="Tapia R."/>
            <person name="Kyrpides N."/>
            <person name="Ivanova N."/>
            <person name="Pagani I."/>
            <person name="Cheng J.-F."/>
            <person name="Goodwin L."/>
            <person name="Han C."/>
            <person name="Hauser L."/>
            <person name="Land M."/>
            <person name="Lapidus A."/>
            <person name="Lucas S."/>
            <person name="Pitluck S."/>
            <person name="Woyke T."/>
            <person name="Stein L.Y."/>
            <person name="Murrell C."/>
        </authorList>
    </citation>
    <scope>NUCLEOTIDE SEQUENCE</scope>
    <source>
        <strain>MC09</strain>
    </source>
</reference>
<feature type="chain" id="PRO_5003392408" evidence="2">
    <location>
        <begin position="18"/>
        <end position="256"/>
    </location>
</feature>
<dbReference type="PROSITE" id="PS51257">
    <property type="entry name" value="PROKAR_LIPOPROTEIN"/>
    <property type="match status" value="1"/>
</dbReference>
<dbReference type="PROSITE" id="PS50005">
    <property type="entry name" value="TPR"/>
    <property type="match status" value="1"/>
</dbReference>
<feature type="repeat" description="TPR" evidence="1">
    <location>
        <begin position="73"/>
        <end position="106"/>
    </location>
</feature>
<dbReference type="EMBL" id="CP002738">
    <property type="protein sequence ID" value="AEG02296.1"/>
    <property type="molecule type" value="Genomic_DNA"/>
</dbReference>
<dbReference type="PANTHER" id="PTHR12558">
    <property type="entry name" value="CELL DIVISION CYCLE 16,23,27"/>
    <property type="match status" value="1"/>
</dbReference>
<accession>F9ZYM4</accession>
<dbReference type="SMART" id="SM00028">
    <property type="entry name" value="TPR"/>
    <property type="match status" value="2"/>
</dbReference>
<dbReference type="Gene3D" id="1.25.40.10">
    <property type="entry name" value="Tetratricopeptide repeat domain"/>
    <property type="match status" value="1"/>
</dbReference>
<keyword evidence="2" id="KW-0732">Signal</keyword>
<sequence>MPFKGSLHFLAACAVCAAISACGLLPDFGGSGMSTHELANLNLQMGVRYLDLGMLEVAKEKLDTAYDLESGNPETLNALAVFYERTKDDAQAADFYQAAIGKDPDNYSTKNNYGRFLCERGKYEKGMAMLQEALDSPMNQRPWLALSNIGSCLVLQNDPAKGEEYLRRALFANPAYPPALQEMLKISYNNQQYMSARAFLERFLSVAKHTPDTLWYGFQTERALGNRQAAENYKEQLLINFPTSPEALKAKTAISK</sequence>